<name>A0A0D3IDY7_EMIH1</name>
<feature type="binding site" evidence="7">
    <location>
        <position position="121"/>
    </location>
    <ligand>
        <name>NAD(+)</name>
        <dbReference type="ChEBI" id="CHEBI:57540"/>
    </ligand>
</feature>
<dbReference type="KEGG" id="ehx:EMIHUDRAFT_432864"/>
<dbReference type="Gene3D" id="3.40.50.720">
    <property type="entry name" value="NAD(P)-binding Rossmann-like Domain"/>
    <property type="match status" value="1"/>
</dbReference>
<feature type="domain" description="Glycerol-3-phosphate dehydrogenase NAD-dependent N-terminal" evidence="10">
    <location>
        <begin position="4"/>
        <end position="206"/>
    </location>
</feature>
<protein>
    <recommendedName>
        <fullName evidence="9">Glycerol-3-phosphate dehydrogenase [NAD(+)]</fullName>
        <ecNumber evidence="9">1.1.1.8</ecNumber>
    </recommendedName>
</protein>
<dbReference type="PaxDb" id="2903-EOD09472"/>
<dbReference type="EC" id="1.1.1.8" evidence="9"/>
<feature type="binding site" evidence="6">
    <location>
        <position position="144"/>
    </location>
    <ligand>
        <name>substrate</name>
    </ligand>
</feature>
<feature type="binding site" evidence="7">
    <location>
        <position position="338"/>
    </location>
    <ligand>
        <name>NAD(+)</name>
        <dbReference type="ChEBI" id="CHEBI:57540"/>
    </ligand>
</feature>
<dbReference type="InterPro" id="IPR006168">
    <property type="entry name" value="G3P_DH_NAD-dep"/>
</dbReference>
<evidence type="ECO:0000313" key="12">
    <source>
        <dbReference type="EnsemblProtists" id="EOD09472"/>
    </source>
</evidence>
<dbReference type="GeneID" id="17255587"/>
<evidence type="ECO:0000256" key="6">
    <source>
        <dbReference type="PIRSR" id="PIRSR000114-2"/>
    </source>
</evidence>
<feature type="binding site" evidence="7">
    <location>
        <begin position="9"/>
        <end position="14"/>
    </location>
    <ligand>
        <name>NAD(+)</name>
        <dbReference type="ChEBI" id="CHEBI:57540"/>
    </ligand>
</feature>
<feature type="binding site" evidence="7">
    <location>
        <position position="304"/>
    </location>
    <ligand>
        <name>NAD(+)</name>
        <dbReference type="ChEBI" id="CHEBI:57540"/>
    </ligand>
</feature>
<dbReference type="Proteomes" id="UP000013827">
    <property type="component" value="Unassembled WGS sequence"/>
</dbReference>
<dbReference type="HOGENOM" id="CLU_033449_2_2_1"/>
<feature type="binding site" evidence="7">
    <location>
        <position position="40"/>
    </location>
    <ligand>
        <name>NAD(+)</name>
        <dbReference type="ChEBI" id="CHEBI:57540"/>
    </ligand>
</feature>
<evidence type="ECO:0000256" key="9">
    <source>
        <dbReference type="RuleBase" id="RU361243"/>
    </source>
</evidence>
<dbReference type="GO" id="GO:0005829">
    <property type="term" value="C:cytosol"/>
    <property type="evidence" value="ECO:0007669"/>
    <property type="project" value="TreeGrafter"/>
</dbReference>
<dbReference type="SUPFAM" id="SSF51735">
    <property type="entry name" value="NAD(P)-binding Rossmann-fold domains"/>
    <property type="match status" value="1"/>
</dbReference>
<evidence type="ECO:0000259" key="10">
    <source>
        <dbReference type="Pfam" id="PF01210"/>
    </source>
</evidence>
<dbReference type="GO" id="GO:0042803">
    <property type="term" value="F:protein homodimerization activity"/>
    <property type="evidence" value="ECO:0007669"/>
    <property type="project" value="InterPro"/>
</dbReference>
<evidence type="ECO:0000256" key="7">
    <source>
        <dbReference type="PIRSR" id="PIRSR000114-3"/>
    </source>
</evidence>
<sequence length="389" mass="42055">MPEKVALIGSGNWGSAIATKIGVNASACADFDDKVYMWVFEEYVKEEDGKWVRPARGAKPPEGKTWVDEGYTPLTQVINEKHENVIYLPGIELPHNIVACPDVATCVDGATMMVFVIPHNFLAPIVPKMEGKFAKGAIGCSLIKGIEFEKEGDMKPILISDLLQAEMKKSDGAPVVDMSVLMGANVANEVAKGDFAEATIGCTKPENGLKWCKLFNTKDFAVQAVTDVAGAELCGAMKNVVALGAGFCDGLGYGGNTKAAIIRIGLKEMQKFCKVFYGDRQIKDETFLESCGVADLVTTCFGGRNRKCADIFAKNIAAGTPKAWDVIEAEELNGQKLQGERTGTAQDVMKAIKAKGVVDAFPLFSQIHKIAFEGAKPETIIDMKLEKYY</sequence>
<dbReference type="STRING" id="2903.R1BJ45"/>
<dbReference type="PANTHER" id="PTHR11728:SF8">
    <property type="entry name" value="GLYCEROL-3-PHOSPHATE DEHYDROGENASE [NAD(+)]-RELATED"/>
    <property type="match status" value="1"/>
</dbReference>
<evidence type="ECO:0000256" key="5">
    <source>
        <dbReference type="PIRSR" id="PIRSR000114-1"/>
    </source>
</evidence>
<dbReference type="PROSITE" id="PS00957">
    <property type="entry name" value="NAD_G3PDH"/>
    <property type="match status" value="1"/>
</dbReference>
<dbReference type="NCBIfam" id="TIGR03376">
    <property type="entry name" value="glycerol3P_DH"/>
    <property type="match status" value="1"/>
</dbReference>
<feature type="binding site" evidence="7">
    <location>
        <position position="336"/>
    </location>
    <ligand>
        <name>NAD(+)</name>
        <dbReference type="ChEBI" id="CHEBI:57540"/>
    </ligand>
</feature>
<evidence type="ECO:0000256" key="8">
    <source>
        <dbReference type="RuleBase" id="RU000437"/>
    </source>
</evidence>
<dbReference type="Pfam" id="PF07479">
    <property type="entry name" value="NAD_Gly3P_dh_C"/>
    <property type="match status" value="1"/>
</dbReference>
<dbReference type="InterPro" id="IPR008927">
    <property type="entry name" value="6-PGluconate_DH-like_C_sf"/>
</dbReference>
<dbReference type="GO" id="GO:0141152">
    <property type="term" value="F:glycerol-3-phosphate dehydrogenase (NAD+) activity"/>
    <property type="evidence" value="ECO:0007669"/>
    <property type="project" value="UniProtKB-UniRule"/>
</dbReference>
<evidence type="ECO:0000256" key="1">
    <source>
        <dbReference type="ARBA" id="ARBA00011009"/>
    </source>
</evidence>
<dbReference type="InterPro" id="IPR017751">
    <property type="entry name" value="G3P_DH_NAD-dep_euk"/>
</dbReference>
<dbReference type="InterPro" id="IPR006109">
    <property type="entry name" value="G3P_DH_NAD-dep_C"/>
</dbReference>
<dbReference type="InterPro" id="IPR011128">
    <property type="entry name" value="G3P_DH_NAD-dep_N"/>
</dbReference>
<dbReference type="PRINTS" id="PR00077">
    <property type="entry name" value="GPDHDRGNASE"/>
</dbReference>
<feature type="active site" description="Proton acceptor" evidence="5">
    <location>
        <position position="238"/>
    </location>
</feature>
<dbReference type="SUPFAM" id="SSF48179">
    <property type="entry name" value="6-phosphogluconate dehydrogenase C-terminal domain-like"/>
    <property type="match status" value="1"/>
</dbReference>
<dbReference type="GO" id="GO:0005975">
    <property type="term" value="P:carbohydrate metabolic process"/>
    <property type="evidence" value="ECO:0007669"/>
    <property type="project" value="InterPro"/>
</dbReference>
<dbReference type="EnsemblProtists" id="EOD09472">
    <property type="protein sequence ID" value="EOD09472"/>
    <property type="gene ID" value="EMIHUDRAFT_432864"/>
</dbReference>
<organism evidence="12 13">
    <name type="scientific">Emiliania huxleyi (strain CCMP1516)</name>
    <dbReference type="NCBI Taxonomy" id="280463"/>
    <lineage>
        <taxon>Eukaryota</taxon>
        <taxon>Haptista</taxon>
        <taxon>Haptophyta</taxon>
        <taxon>Prymnesiophyceae</taxon>
        <taxon>Isochrysidales</taxon>
        <taxon>Noelaerhabdaceae</taxon>
        <taxon>Emiliania</taxon>
    </lineage>
</organism>
<feature type="binding site" evidence="6">
    <location>
        <begin position="304"/>
        <end position="305"/>
    </location>
    <ligand>
        <name>substrate</name>
    </ligand>
</feature>
<dbReference type="eggNOG" id="KOG2711">
    <property type="taxonomic scope" value="Eukaryota"/>
</dbReference>
<evidence type="ECO:0000259" key="11">
    <source>
        <dbReference type="Pfam" id="PF07479"/>
    </source>
</evidence>
<comment type="catalytic activity">
    <reaction evidence="4 9">
        <text>sn-glycerol 3-phosphate + NAD(+) = dihydroxyacetone phosphate + NADH + H(+)</text>
        <dbReference type="Rhea" id="RHEA:11092"/>
        <dbReference type="ChEBI" id="CHEBI:15378"/>
        <dbReference type="ChEBI" id="CHEBI:57540"/>
        <dbReference type="ChEBI" id="CHEBI:57597"/>
        <dbReference type="ChEBI" id="CHEBI:57642"/>
        <dbReference type="ChEBI" id="CHEBI:57945"/>
        <dbReference type="EC" id="1.1.1.8"/>
    </reaction>
</comment>
<keyword evidence="2 8" id="KW-0560">Oxidoreductase</keyword>
<accession>A0A0D3IDY7</accession>
<keyword evidence="13" id="KW-1185">Reference proteome</keyword>
<dbReference type="InterPro" id="IPR013328">
    <property type="entry name" value="6PGD_dom2"/>
</dbReference>
<reference evidence="13" key="1">
    <citation type="journal article" date="2013" name="Nature">
        <title>Pan genome of the phytoplankton Emiliania underpins its global distribution.</title>
        <authorList>
            <person name="Read B.A."/>
            <person name="Kegel J."/>
            <person name="Klute M.J."/>
            <person name="Kuo A."/>
            <person name="Lefebvre S.C."/>
            <person name="Maumus F."/>
            <person name="Mayer C."/>
            <person name="Miller J."/>
            <person name="Monier A."/>
            <person name="Salamov A."/>
            <person name="Young J."/>
            <person name="Aguilar M."/>
            <person name="Claverie J.M."/>
            <person name="Frickenhaus S."/>
            <person name="Gonzalez K."/>
            <person name="Herman E.K."/>
            <person name="Lin Y.C."/>
            <person name="Napier J."/>
            <person name="Ogata H."/>
            <person name="Sarno A.F."/>
            <person name="Shmutz J."/>
            <person name="Schroeder D."/>
            <person name="de Vargas C."/>
            <person name="Verret F."/>
            <person name="von Dassow P."/>
            <person name="Valentin K."/>
            <person name="Van de Peer Y."/>
            <person name="Wheeler G."/>
            <person name="Dacks J.B."/>
            <person name="Delwiche C.F."/>
            <person name="Dyhrman S.T."/>
            <person name="Glockner G."/>
            <person name="John U."/>
            <person name="Richards T."/>
            <person name="Worden A.Z."/>
            <person name="Zhang X."/>
            <person name="Grigoriev I.V."/>
            <person name="Allen A.E."/>
            <person name="Bidle K."/>
            <person name="Borodovsky M."/>
            <person name="Bowler C."/>
            <person name="Brownlee C."/>
            <person name="Cock J.M."/>
            <person name="Elias M."/>
            <person name="Gladyshev V.N."/>
            <person name="Groth M."/>
            <person name="Guda C."/>
            <person name="Hadaegh A."/>
            <person name="Iglesias-Rodriguez M.D."/>
            <person name="Jenkins J."/>
            <person name="Jones B.M."/>
            <person name="Lawson T."/>
            <person name="Leese F."/>
            <person name="Lindquist E."/>
            <person name="Lobanov A."/>
            <person name="Lomsadze A."/>
            <person name="Malik S.B."/>
            <person name="Marsh M.E."/>
            <person name="Mackinder L."/>
            <person name="Mock T."/>
            <person name="Mueller-Roeber B."/>
            <person name="Pagarete A."/>
            <person name="Parker M."/>
            <person name="Probert I."/>
            <person name="Quesneville H."/>
            <person name="Raines C."/>
            <person name="Rensing S.A."/>
            <person name="Riano-Pachon D.M."/>
            <person name="Richier S."/>
            <person name="Rokitta S."/>
            <person name="Shiraiwa Y."/>
            <person name="Soanes D.M."/>
            <person name="van der Giezen M."/>
            <person name="Wahlund T.M."/>
            <person name="Williams B."/>
            <person name="Wilson W."/>
            <person name="Wolfe G."/>
            <person name="Wurch L.L."/>
        </authorList>
    </citation>
    <scope>NUCLEOTIDE SEQUENCE</scope>
</reference>
<evidence type="ECO:0000256" key="4">
    <source>
        <dbReference type="ARBA" id="ARBA00048683"/>
    </source>
</evidence>
<dbReference type="OMA" id="LICYEGK"/>
<feature type="domain" description="Glycerol-3-phosphate dehydrogenase NAD-dependent C-terminal" evidence="11">
    <location>
        <begin position="227"/>
        <end position="381"/>
    </location>
</feature>
<dbReference type="PANTHER" id="PTHR11728">
    <property type="entry name" value="GLYCEROL-3-PHOSPHATE DEHYDROGENASE"/>
    <property type="match status" value="1"/>
</dbReference>
<dbReference type="PIRSF" id="PIRSF000114">
    <property type="entry name" value="Glycerol-3-P_dh"/>
    <property type="match status" value="1"/>
</dbReference>
<reference evidence="12" key="2">
    <citation type="submission" date="2024-10" db="UniProtKB">
        <authorList>
            <consortium name="EnsemblProtists"/>
        </authorList>
    </citation>
    <scope>IDENTIFICATION</scope>
</reference>
<comment type="similarity">
    <text evidence="1 8">Belongs to the NAD-dependent glycerol-3-phosphate dehydrogenase family.</text>
</comment>
<dbReference type="Gene3D" id="1.10.1040.10">
    <property type="entry name" value="N-(1-d-carboxylethyl)-l-norvaline Dehydrogenase, domain 2"/>
    <property type="match status" value="1"/>
</dbReference>
<evidence type="ECO:0000256" key="2">
    <source>
        <dbReference type="ARBA" id="ARBA00023002"/>
    </source>
</evidence>
<proteinExistence type="inferred from homology"/>
<dbReference type="AlphaFoldDB" id="A0A0D3IDY7"/>
<dbReference type="FunFam" id="1.10.1040.10:FF:000004">
    <property type="entry name" value="Glycerol-3-phosphate dehydrogenase [NAD(+)]"/>
    <property type="match status" value="1"/>
</dbReference>
<dbReference type="GO" id="GO:0046168">
    <property type="term" value="P:glycerol-3-phosphate catabolic process"/>
    <property type="evidence" value="ECO:0007669"/>
    <property type="project" value="UniProtKB-UniRule"/>
</dbReference>
<keyword evidence="3 7" id="KW-0520">NAD</keyword>
<evidence type="ECO:0000313" key="13">
    <source>
        <dbReference type="Proteomes" id="UP000013827"/>
    </source>
</evidence>
<dbReference type="RefSeq" id="XP_005761901.1">
    <property type="nucleotide sequence ID" value="XM_005761844.1"/>
</dbReference>
<evidence type="ECO:0000256" key="3">
    <source>
        <dbReference type="ARBA" id="ARBA00023027"/>
    </source>
</evidence>
<feature type="binding site" evidence="7">
    <location>
        <position position="187"/>
    </location>
    <ligand>
        <name>NAD(+)</name>
        <dbReference type="ChEBI" id="CHEBI:57540"/>
    </ligand>
</feature>
<dbReference type="InterPro" id="IPR036291">
    <property type="entry name" value="NAD(P)-bd_dom_sf"/>
</dbReference>
<dbReference type="Pfam" id="PF01210">
    <property type="entry name" value="NAD_Gly3P_dh_N"/>
    <property type="match status" value="1"/>
</dbReference>
<dbReference type="GO" id="GO:0051287">
    <property type="term" value="F:NAD binding"/>
    <property type="evidence" value="ECO:0007669"/>
    <property type="project" value="UniProtKB-UniRule"/>
</dbReference>